<keyword evidence="5" id="KW-1185">Reference proteome</keyword>
<evidence type="ECO:0008006" key="6">
    <source>
        <dbReference type="Google" id="ProtNLM"/>
    </source>
</evidence>
<dbReference type="InterPro" id="IPR020568">
    <property type="entry name" value="Ribosomal_Su5_D2-typ_SF"/>
</dbReference>
<dbReference type="KEGG" id="dpp:DICPUDRAFT_92344"/>
<dbReference type="NCBIfam" id="NF001099">
    <property type="entry name" value="PRK00132.1"/>
    <property type="match status" value="1"/>
</dbReference>
<dbReference type="InterPro" id="IPR014721">
    <property type="entry name" value="Ribsml_uS5_D2-typ_fold_subgr"/>
</dbReference>
<proteinExistence type="inferred from homology"/>
<evidence type="ECO:0000313" key="4">
    <source>
        <dbReference type="EMBL" id="EGC33841.1"/>
    </source>
</evidence>
<dbReference type="Proteomes" id="UP000001064">
    <property type="component" value="Unassembled WGS sequence"/>
</dbReference>
<dbReference type="GeneID" id="10502827"/>
<evidence type="ECO:0000256" key="1">
    <source>
        <dbReference type="ARBA" id="ARBA00005251"/>
    </source>
</evidence>
<dbReference type="EMBL" id="GL871123">
    <property type="protein sequence ID" value="EGC33841.1"/>
    <property type="molecule type" value="Genomic_DNA"/>
</dbReference>
<protein>
    <recommendedName>
        <fullName evidence="6">30S ribosomal protein S9</fullName>
    </recommendedName>
</protein>
<organism evidence="4 5">
    <name type="scientific">Dictyostelium purpureum</name>
    <name type="common">Slime mold</name>
    <dbReference type="NCBI Taxonomy" id="5786"/>
    <lineage>
        <taxon>Eukaryota</taxon>
        <taxon>Amoebozoa</taxon>
        <taxon>Evosea</taxon>
        <taxon>Eumycetozoa</taxon>
        <taxon>Dictyostelia</taxon>
        <taxon>Dictyosteliales</taxon>
        <taxon>Dictyosteliaceae</taxon>
        <taxon>Dictyostelium</taxon>
    </lineage>
</organism>
<dbReference type="InterPro" id="IPR000754">
    <property type="entry name" value="Ribosomal_uS9"/>
</dbReference>
<dbReference type="VEuPathDB" id="AmoebaDB:DICPUDRAFT_92344"/>
<dbReference type="OrthoDB" id="10254627at2759"/>
<dbReference type="OMA" id="ADEMYSH"/>
<dbReference type="GO" id="GO:0006412">
    <property type="term" value="P:translation"/>
    <property type="evidence" value="ECO:0007669"/>
    <property type="project" value="InterPro"/>
</dbReference>
<dbReference type="GO" id="GO:0003723">
    <property type="term" value="F:RNA binding"/>
    <property type="evidence" value="ECO:0000318"/>
    <property type="project" value="GO_Central"/>
</dbReference>
<dbReference type="PANTHER" id="PTHR21569:SF1">
    <property type="entry name" value="SMALL RIBOSOMAL SUBUNIT PROTEIN US9M"/>
    <property type="match status" value="1"/>
</dbReference>
<sequence length="295" mass="33334">MFKLVNNTFKGVVKANNINLLSQQFNKISINNNCTYKNNDKRFYSAQNPNEDSKIGYLTSESNLKKVLDEGYHQNLKTKEDYVKLIEQETIAKKPDTQYDYTVRTAIPRPEADEMYSHPFTKYDIGDNLIKSQLPKSDYIDNSLLADTMVFKPFNPKRPFLEEPLVIDGVSSGYSKRKRSRAVAKIKLGSGKLTINGRTLADYFPPISFRDAVLQPLVITETIVKWDVDIHVFGGGLKGQAEAARRALGLALVAFDLGYRPALKASGVLKADARKVERKKPGQLKARKKFPLVKR</sequence>
<evidence type="ECO:0000256" key="2">
    <source>
        <dbReference type="ARBA" id="ARBA00022980"/>
    </source>
</evidence>
<gene>
    <name evidence="4" type="ORF">DICPUDRAFT_92344</name>
</gene>
<comment type="similarity">
    <text evidence="1">Belongs to the universal ribosomal protein uS9 family.</text>
</comment>
<dbReference type="FunCoup" id="F0ZQD1">
    <property type="interactions" value="93"/>
</dbReference>
<reference evidence="5" key="1">
    <citation type="journal article" date="2011" name="Genome Biol.">
        <title>Comparative genomics of the social amoebae Dictyostelium discoideum and Dictyostelium purpureum.</title>
        <authorList>
            <consortium name="US DOE Joint Genome Institute (JGI-PGF)"/>
            <person name="Sucgang R."/>
            <person name="Kuo A."/>
            <person name="Tian X."/>
            <person name="Salerno W."/>
            <person name="Parikh A."/>
            <person name="Feasley C.L."/>
            <person name="Dalin E."/>
            <person name="Tu H."/>
            <person name="Huang E."/>
            <person name="Barry K."/>
            <person name="Lindquist E."/>
            <person name="Shapiro H."/>
            <person name="Bruce D."/>
            <person name="Schmutz J."/>
            <person name="Salamov A."/>
            <person name="Fey P."/>
            <person name="Gaudet P."/>
            <person name="Anjard C."/>
            <person name="Babu M.M."/>
            <person name="Basu S."/>
            <person name="Bushmanova Y."/>
            <person name="van der Wel H."/>
            <person name="Katoh-Kurasawa M."/>
            <person name="Dinh C."/>
            <person name="Coutinho P.M."/>
            <person name="Saito T."/>
            <person name="Elias M."/>
            <person name="Schaap P."/>
            <person name="Kay R.R."/>
            <person name="Henrissat B."/>
            <person name="Eichinger L."/>
            <person name="Rivero F."/>
            <person name="Putnam N.H."/>
            <person name="West C.M."/>
            <person name="Loomis W.F."/>
            <person name="Chisholm R.L."/>
            <person name="Shaulsky G."/>
            <person name="Strassmann J.E."/>
            <person name="Queller D.C."/>
            <person name="Kuspa A."/>
            <person name="Grigoriev I.V."/>
        </authorList>
    </citation>
    <scope>NUCLEOTIDE SEQUENCE [LARGE SCALE GENOMIC DNA]</scope>
    <source>
        <strain evidence="5">QSDP1</strain>
    </source>
</reference>
<name>F0ZQD1_DICPU</name>
<dbReference type="InParanoid" id="F0ZQD1"/>
<evidence type="ECO:0000313" key="5">
    <source>
        <dbReference type="Proteomes" id="UP000001064"/>
    </source>
</evidence>
<dbReference type="InterPro" id="IPR023035">
    <property type="entry name" value="Ribosomal_uS9_bac/plastid"/>
</dbReference>
<dbReference type="STRING" id="5786.F0ZQD1"/>
<dbReference type="PANTHER" id="PTHR21569">
    <property type="entry name" value="RIBOSOMAL PROTEIN S9"/>
    <property type="match status" value="1"/>
</dbReference>
<dbReference type="GO" id="GO:0005763">
    <property type="term" value="C:mitochondrial small ribosomal subunit"/>
    <property type="evidence" value="ECO:0000318"/>
    <property type="project" value="GO_Central"/>
</dbReference>
<dbReference type="AlphaFoldDB" id="F0ZQD1"/>
<dbReference type="Pfam" id="PF00380">
    <property type="entry name" value="Ribosomal_S9"/>
    <property type="match status" value="1"/>
</dbReference>
<keyword evidence="3" id="KW-0687">Ribonucleoprotein</keyword>
<keyword evidence="2" id="KW-0689">Ribosomal protein</keyword>
<accession>F0ZQD1</accession>
<dbReference type="SUPFAM" id="SSF54211">
    <property type="entry name" value="Ribosomal protein S5 domain 2-like"/>
    <property type="match status" value="1"/>
</dbReference>
<dbReference type="GO" id="GO:0003735">
    <property type="term" value="F:structural constituent of ribosome"/>
    <property type="evidence" value="ECO:0000318"/>
    <property type="project" value="GO_Central"/>
</dbReference>
<dbReference type="Gene3D" id="3.30.230.10">
    <property type="match status" value="1"/>
</dbReference>
<evidence type="ECO:0000256" key="3">
    <source>
        <dbReference type="ARBA" id="ARBA00023274"/>
    </source>
</evidence>
<dbReference type="RefSeq" id="XP_003289631.1">
    <property type="nucleotide sequence ID" value="XM_003289583.1"/>
</dbReference>
<dbReference type="eggNOG" id="KOG1697">
    <property type="taxonomic scope" value="Eukaryota"/>
</dbReference>